<dbReference type="OrthoDB" id="1917367at2759"/>
<proteinExistence type="predicted"/>
<reference evidence="1" key="1">
    <citation type="submission" date="2020-09" db="EMBL/GenBank/DDBJ databases">
        <title>Genome-Enabled Discovery of Anthraquinone Biosynthesis in Senna tora.</title>
        <authorList>
            <person name="Kang S.-H."/>
            <person name="Pandey R.P."/>
            <person name="Lee C.-M."/>
            <person name="Sim J.-S."/>
            <person name="Jeong J.-T."/>
            <person name="Choi B.-S."/>
            <person name="Jung M."/>
            <person name="Ginzburg D."/>
            <person name="Zhao K."/>
            <person name="Won S.Y."/>
            <person name="Oh T.-J."/>
            <person name="Yu Y."/>
            <person name="Kim N.-H."/>
            <person name="Lee O.R."/>
            <person name="Lee T.-H."/>
            <person name="Bashyal P."/>
            <person name="Kim T.-S."/>
            <person name="Lee W.-H."/>
            <person name="Kawkins C."/>
            <person name="Kim C.-K."/>
            <person name="Kim J.S."/>
            <person name="Ahn B.O."/>
            <person name="Rhee S.Y."/>
            <person name="Sohng J.K."/>
        </authorList>
    </citation>
    <scope>NUCLEOTIDE SEQUENCE</scope>
    <source>
        <tissue evidence="1">Leaf</tissue>
    </source>
</reference>
<gene>
    <name evidence="1" type="ORF">G2W53_011747</name>
</gene>
<keyword evidence="2" id="KW-1185">Reference proteome</keyword>
<evidence type="ECO:0000313" key="2">
    <source>
        <dbReference type="Proteomes" id="UP000634136"/>
    </source>
</evidence>
<protein>
    <submittedName>
        <fullName evidence="1">Retrovirus-related Pol polyprotein from transposon TNT 1-94</fullName>
    </submittedName>
</protein>
<dbReference type="EMBL" id="JAAIUW010000004">
    <property type="protein sequence ID" value="KAF7836888.1"/>
    <property type="molecule type" value="Genomic_DNA"/>
</dbReference>
<dbReference type="Proteomes" id="UP000634136">
    <property type="component" value="Unassembled WGS sequence"/>
</dbReference>
<sequence>MPNIEEARKHPKWRDAVNEELRALQKNRTWKLTPRTHGM</sequence>
<dbReference type="AlphaFoldDB" id="A0A834X1U2"/>
<name>A0A834X1U2_9FABA</name>
<evidence type="ECO:0000313" key="1">
    <source>
        <dbReference type="EMBL" id="KAF7836888.1"/>
    </source>
</evidence>
<comment type="caution">
    <text evidence="1">The sequence shown here is derived from an EMBL/GenBank/DDBJ whole genome shotgun (WGS) entry which is preliminary data.</text>
</comment>
<organism evidence="1 2">
    <name type="scientific">Senna tora</name>
    <dbReference type="NCBI Taxonomy" id="362788"/>
    <lineage>
        <taxon>Eukaryota</taxon>
        <taxon>Viridiplantae</taxon>
        <taxon>Streptophyta</taxon>
        <taxon>Embryophyta</taxon>
        <taxon>Tracheophyta</taxon>
        <taxon>Spermatophyta</taxon>
        <taxon>Magnoliopsida</taxon>
        <taxon>eudicotyledons</taxon>
        <taxon>Gunneridae</taxon>
        <taxon>Pentapetalae</taxon>
        <taxon>rosids</taxon>
        <taxon>fabids</taxon>
        <taxon>Fabales</taxon>
        <taxon>Fabaceae</taxon>
        <taxon>Caesalpinioideae</taxon>
        <taxon>Cassia clade</taxon>
        <taxon>Senna</taxon>
    </lineage>
</organism>
<accession>A0A834X1U2</accession>